<proteinExistence type="predicted"/>
<comment type="subcellular location">
    <subcellularLocation>
        <location evidence="1">Nucleus</location>
    </subcellularLocation>
</comment>
<organism evidence="5 6">
    <name type="scientific">Micractinium conductrix</name>
    <dbReference type="NCBI Taxonomy" id="554055"/>
    <lineage>
        <taxon>Eukaryota</taxon>
        <taxon>Viridiplantae</taxon>
        <taxon>Chlorophyta</taxon>
        <taxon>core chlorophytes</taxon>
        <taxon>Trebouxiophyceae</taxon>
        <taxon>Chlorellales</taxon>
        <taxon>Chlorellaceae</taxon>
        <taxon>Chlorella clade</taxon>
        <taxon>Micractinium</taxon>
    </lineage>
</organism>
<evidence type="ECO:0000256" key="1">
    <source>
        <dbReference type="ARBA" id="ARBA00004123"/>
    </source>
</evidence>
<feature type="compositionally biased region" description="Gly residues" evidence="3">
    <location>
        <begin position="252"/>
        <end position="261"/>
    </location>
</feature>
<dbReference type="OrthoDB" id="434939at2759"/>
<feature type="region of interest" description="Disordered" evidence="3">
    <location>
        <begin position="248"/>
        <end position="273"/>
    </location>
</feature>
<sequence length="370" mass="37699">MATLQALREAGWSLNEQAVAALQAEHGPRALPQALLDADLRQVGAPQLPDDIGRVDSKKVAGPLVLQVSAVAAAQPRQRRRKSCVGVEFSPLPTPTEKLCPGTKMCLRSVTVRVGVLLLEPRCLEVLGGRVAELAEAWQTQQQFGGAEKERADAADTERPPAFHPWDPKIAKYGSRRGGVAQATAAAAAQAGTAAAQAGAGAAAAAVPAGPAAGAAAAGALRPGAAVRLDDDEDDAGTMTLEEWEARRHDGGGGASAGGGAAQQQQAMTDEELARQLQRQLDLEAAQEVMGQEPLNLAATLQGIFTYSRDDEDGGYGSGGRGRGARAASAAARGVGAAGGGTDAADARLASPTCARCLGHVASTQGIAFQ</sequence>
<name>A0A2P6VRI6_9CHLO</name>
<feature type="compositionally biased region" description="Basic and acidic residues" evidence="3">
    <location>
        <begin position="147"/>
        <end position="168"/>
    </location>
</feature>
<dbReference type="GO" id="GO:0005634">
    <property type="term" value="C:nucleus"/>
    <property type="evidence" value="ECO:0007669"/>
    <property type="project" value="UniProtKB-SubCell"/>
</dbReference>
<protein>
    <submittedName>
        <fullName evidence="5">Tudor domain-containing 3 isoform A</fullName>
    </submittedName>
</protein>
<comment type="caution">
    <text evidence="5">The sequence shown here is derived from an EMBL/GenBank/DDBJ whole genome shotgun (WGS) entry which is preliminary data.</text>
</comment>
<reference evidence="5 6" key="1">
    <citation type="journal article" date="2018" name="Plant J.">
        <title>Genome sequences of Chlorella sorokiniana UTEX 1602 and Micractinium conductrix SAG 241.80: implications to maltose excretion by a green alga.</title>
        <authorList>
            <person name="Arriola M.B."/>
            <person name="Velmurugan N."/>
            <person name="Zhang Y."/>
            <person name="Plunkett M.H."/>
            <person name="Hondzo H."/>
            <person name="Barney B.M."/>
        </authorList>
    </citation>
    <scope>NUCLEOTIDE SEQUENCE [LARGE SCALE GENOMIC DNA]</scope>
    <source>
        <strain evidence="5 6">SAG 241.80</strain>
    </source>
</reference>
<dbReference type="Pfam" id="PF08585">
    <property type="entry name" value="RMI1_N_C"/>
    <property type="match status" value="1"/>
</dbReference>
<feature type="region of interest" description="Disordered" evidence="3">
    <location>
        <begin position="143"/>
        <end position="168"/>
    </location>
</feature>
<dbReference type="AlphaFoldDB" id="A0A2P6VRI6"/>
<dbReference type="EMBL" id="LHPF02000001">
    <property type="protein sequence ID" value="PSC76685.1"/>
    <property type="molecule type" value="Genomic_DNA"/>
</dbReference>
<dbReference type="STRING" id="554055.A0A2P6VRI6"/>
<keyword evidence="6" id="KW-1185">Reference proteome</keyword>
<dbReference type="InterPro" id="IPR013894">
    <property type="entry name" value="RMI1_OB"/>
</dbReference>
<evidence type="ECO:0000313" key="6">
    <source>
        <dbReference type="Proteomes" id="UP000239649"/>
    </source>
</evidence>
<evidence type="ECO:0000256" key="2">
    <source>
        <dbReference type="ARBA" id="ARBA00023242"/>
    </source>
</evidence>
<evidence type="ECO:0000313" key="5">
    <source>
        <dbReference type="EMBL" id="PSC76685.1"/>
    </source>
</evidence>
<dbReference type="Gene3D" id="2.40.50.770">
    <property type="entry name" value="RecQ-mediated genome instability protein Rmi1, C-terminal domain"/>
    <property type="match status" value="1"/>
</dbReference>
<accession>A0A2P6VRI6</accession>
<dbReference type="SMART" id="SM01161">
    <property type="entry name" value="DUF1767"/>
    <property type="match status" value="1"/>
</dbReference>
<evidence type="ECO:0000256" key="3">
    <source>
        <dbReference type="SAM" id="MobiDB-lite"/>
    </source>
</evidence>
<dbReference type="Proteomes" id="UP000239649">
    <property type="component" value="Unassembled WGS sequence"/>
</dbReference>
<feature type="domain" description="RecQ mediated genome instability protein 1 OB-fold" evidence="4">
    <location>
        <begin position="83"/>
        <end position="141"/>
    </location>
</feature>
<dbReference type="PANTHER" id="PTHR13681">
    <property type="entry name" value="SURVIVAL OF MOTOR NEURON-RELATED-SPLICING FACTOR 30-RELATED"/>
    <property type="match status" value="1"/>
</dbReference>
<evidence type="ECO:0000259" key="4">
    <source>
        <dbReference type="Pfam" id="PF08585"/>
    </source>
</evidence>
<gene>
    <name evidence="5" type="primary">g199</name>
    <name evidence="5" type="ORF">C2E20_0199</name>
</gene>
<keyword evidence="2" id="KW-0539">Nucleus</keyword>
<dbReference type="PANTHER" id="PTHR13681:SF24">
    <property type="entry name" value="TUDOR DOMAIN-CONTAINING PROTEIN 3"/>
    <property type="match status" value="1"/>
</dbReference>
<dbReference type="InterPro" id="IPR042470">
    <property type="entry name" value="RMI1_N_C_sf"/>
</dbReference>